<dbReference type="Gene3D" id="1.10.10.60">
    <property type="entry name" value="Homeodomain-like"/>
    <property type="match status" value="2"/>
</dbReference>
<dbReference type="InterPro" id="IPR018060">
    <property type="entry name" value="HTH_AraC"/>
</dbReference>
<organism evidence="6 7">
    <name type="scientific">Leuconostoc suionicum</name>
    <dbReference type="NCBI Taxonomy" id="1511761"/>
    <lineage>
        <taxon>Bacteria</taxon>
        <taxon>Bacillati</taxon>
        <taxon>Bacillota</taxon>
        <taxon>Bacilli</taxon>
        <taxon>Lactobacillales</taxon>
        <taxon>Lactobacillaceae</taxon>
        <taxon>Leuconostoc</taxon>
    </lineage>
</organism>
<dbReference type="InterPro" id="IPR009057">
    <property type="entry name" value="Homeodomain-like_sf"/>
</dbReference>
<dbReference type="SMART" id="SM00342">
    <property type="entry name" value="HTH_ARAC"/>
    <property type="match status" value="1"/>
</dbReference>
<evidence type="ECO:0000259" key="4">
    <source>
        <dbReference type="PROSITE" id="PS01124"/>
    </source>
</evidence>
<proteinExistence type="predicted"/>
<dbReference type="Pfam" id="PF12833">
    <property type="entry name" value="HTH_18"/>
    <property type="match status" value="1"/>
</dbReference>
<dbReference type="GO" id="GO:0003700">
    <property type="term" value="F:DNA-binding transcription factor activity"/>
    <property type="evidence" value="ECO:0007669"/>
    <property type="project" value="InterPro"/>
</dbReference>
<sequence length="258" mass="30187">MTINYSRSLVNQSLIIKRCAHEIQTARYQYHDFLSIGIVEGGSCIANVDKVRHIKKNTLVIIPSQLVHWCQPMDIVNWRYTMLYIESNALEYQFNQPMTIKLTSRQMQQVKMIVDSAIYEPSPTDILTKIINVLDNEEISSFRTVNSAENMETRRFESVQHYISNNFHSECNVETLANISGLSKYYFTRLFKEAFHISPAKYLMNYRMNRAVKDLLDNTNLSMSEIAHQNGFFDESHFDKLFKQYHGVSPKKYQLQLS</sequence>
<dbReference type="Proteomes" id="UP000237923">
    <property type="component" value="Unassembled WGS sequence"/>
</dbReference>
<dbReference type="PANTHER" id="PTHR43280:SF2">
    <property type="entry name" value="HTH-TYPE TRANSCRIPTIONAL REGULATOR EXSA"/>
    <property type="match status" value="1"/>
</dbReference>
<keyword evidence="2" id="KW-0238">DNA-binding</keyword>
<evidence type="ECO:0000256" key="1">
    <source>
        <dbReference type="ARBA" id="ARBA00023015"/>
    </source>
</evidence>
<dbReference type="PRINTS" id="PR00032">
    <property type="entry name" value="HTHARAC"/>
</dbReference>
<dbReference type="InterPro" id="IPR020449">
    <property type="entry name" value="Tscrpt_reg_AraC-type_HTH"/>
</dbReference>
<dbReference type="InterPro" id="IPR018062">
    <property type="entry name" value="HTH_AraC-typ_CS"/>
</dbReference>
<dbReference type="AlphaFoldDB" id="A0A2N9K857"/>
<dbReference type="EMBL" id="OKQU01000001">
    <property type="protein sequence ID" value="SPE06669.1"/>
    <property type="molecule type" value="Genomic_DNA"/>
</dbReference>
<dbReference type="SUPFAM" id="SSF51215">
    <property type="entry name" value="Regulatory protein AraC"/>
    <property type="match status" value="1"/>
</dbReference>
<name>A0A2N9K857_9LACO</name>
<dbReference type="Proteomes" id="UP000239237">
    <property type="component" value="Unassembled WGS sequence"/>
</dbReference>
<dbReference type="GO" id="GO:0043565">
    <property type="term" value="F:sequence-specific DNA binding"/>
    <property type="evidence" value="ECO:0007669"/>
    <property type="project" value="InterPro"/>
</dbReference>
<dbReference type="PANTHER" id="PTHR43280">
    <property type="entry name" value="ARAC-FAMILY TRANSCRIPTIONAL REGULATOR"/>
    <property type="match status" value="1"/>
</dbReference>
<gene>
    <name evidence="6" type="primary">btr_1</name>
    <name evidence="5" type="ORF">LES8486_00424</name>
    <name evidence="6" type="ORF">LES9216_00571</name>
</gene>
<reference evidence="6 7" key="2">
    <citation type="submission" date="2018-02" db="EMBL/GenBank/DDBJ databases">
        <authorList>
            <person name="Cohen D.B."/>
            <person name="Kent A.D."/>
        </authorList>
    </citation>
    <scope>NUCLEOTIDE SEQUENCE [LARGE SCALE GENOMIC DNA]</scope>
    <source>
        <strain evidence="6 7">CECT 9216</strain>
    </source>
</reference>
<accession>A0A2N9K857</accession>
<dbReference type="PROSITE" id="PS00041">
    <property type="entry name" value="HTH_ARAC_FAMILY_1"/>
    <property type="match status" value="1"/>
</dbReference>
<keyword evidence="1" id="KW-0805">Transcription regulation</keyword>
<evidence type="ECO:0000256" key="3">
    <source>
        <dbReference type="ARBA" id="ARBA00023163"/>
    </source>
</evidence>
<evidence type="ECO:0000313" key="7">
    <source>
        <dbReference type="Proteomes" id="UP000237923"/>
    </source>
</evidence>
<dbReference type="InterPro" id="IPR003313">
    <property type="entry name" value="AraC-bd"/>
</dbReference>
<dbReference type="EMBL" id="OKQR01000001">
    <property type="protein sequence ID" value="SPD91444.1"/>
    <property type="molecule type" value="Genomic_DNA"/>
</dbReference>
<evidence type="ECO:0000313" key="8">
    <source>
        <dbReference type="Proteomes" id="UP000239237"/>
    </source>
</evidence>
<reference evidence="5 8" key="1">
    <citation type="submission" date="2018-02" db="EMBL/GenBank/DDBJ databases">
        <authorList>
            <person name="Rodrigo-Torres L."/>
            <person name="Arahal R. D."/>
            <person name="Lucena T."/>
        </authorList>
    </citation>
    <scope>NUCLEOTIDE SEQUENCE [LARGE SCALE GENOMIC DNA]</scope>
    <source>
        <strain evidence="5 8">CECT 8486</strain>
    </source>
</reference>
<dbReference type="InterPro" id="IPR037923">
    <property type="entry name" value="HTH-like"/>
</dbReference>
<dbReference type="Pfam" id="PF02311">
    <property type="entry name" value="AraC_binding"/>
    <property type="match status" value="1"/>
</dbReference>
<feature type="domain" description="HTH araC/xylS-type" evidence="4">
    <location>
        <begin position="157"/>
        <end position="256"/>
    </location>
</feature>
<protein>
    <submittedName>
        <fullName evidence="6">HTH-type transcriptional activator Btr</fullName>
    </submittedName>
</protein>
<dbReference type="RefSeq" id="WP_105299552.1">
    <property type="nucleotide sequence ID" value="NZ_JASDEL010000019.1"/>
</dbReference>
<keyword evidence="8" id="KW-1185">Reference proteome</keyword>
<keyword evidence="3" id="KW-0804">Transcription</keyword>
<dbReference type="PROSITE" id="PS01124">
    <property type="entry name" value="HTH_ARAC_FAMILY_2"/>
    <property type="match status" value="1"/>
</dbReference>
<dbReference type="SUPFAM" id="SSF46689">
    <property type="entry name" value="Homeodomain-like"/>
    <property type="match status" value="2"/>
</dbReference>
<evidence type="ECO:0000256" key="2">
    <source>
        <dbReference type="ARBA" id="ARBA00023125"/>
    </source>
</evidence>
<evidence type="ECO:0000313" key="6">
    <source>
        <dbReference type="EMBL" id="SPE06669.1"/>
    </source>
</evidence>
<evidence type="ECO:0000313" key="5">
    <source>
        <dbReference type="EMBL" id="SPD91444.1"/>
    </source>
</evidence>